<evidence type="ECO:0000313" key="3">
    <source>
        <dbReference type="EMBL" id="CAB5220408.1"/>
    </source>
</evidence>
<organism evidence="3">
    <name type="scientific">uncultured Caudovirales phage</name>
    <dbReference type="NCBI Taxonomy" id="2100421"/>
    <lineage>
        <taxon>Viruses</taxon>
        <taxon>Duplodnaviria</taxon>
        <taxon>Heunggongvirae</taxon>
        <taxon>Uroviricota</taxon>
        <taxon>Caudoviricetes</taxon>
        <taxon>Peduoviridae</taxon>
        <taxon>Maltschvirus</taxon>
        <taxon>Maltschvirus maltsch</taxon>
    </lineage>
</organism>
<protein>
    <submittedName>
        <fullName evidence="3">Uncharacterized protein</fullName>
    </submittedName>
</protein>
<name>A0A6J7WUA6_9CAUD</name>
<sequence length="309" mass="34647">MTLPRAVLEAEQRADELLKQLSEAKGQPTPEGETVANGQDPEQAQAQDATPAEPTEQSQAIAAPPAEEDPSWEQRYRSLVGKYNAEVPRLVAGNRELTTKLQSMEKEIDAIKASKHTPRESLVKPEEVQEFGEPLVDLIRRAARDEVSSKDAEIAALQAKLERFEATTTKTAEIDFYERLGNSVPDWEVINKDDGFLKWLGEYDELTGLQRQDSLDDAVRLQDASRAARFFNKWKDMGKTQAATSSRSLESQVVPDTVNSTSTPVGKKIWTRTEIQDFYQKAKRGEIADDKMIAIEADIHAAHLEKRIR</sequence>
<evidence type="ECO:0000256" key="1">
    <source>
        <dbReference type="SAM" id="Coils"/>
    </source>
</evidence>
<proteinExistence type="predicted"/>
<dbReference type="EMBL" id="LR798284">
    <property type="protein sequence ID" value="CAB5220408.1"/>
    <property type="molecule type" value="Genomic_DNA"/>
</dbReference>
<keyword evidence="1" id="KW-0175">Coiled coil</keyword>
<feature type="region of interest" description="Disordered" evidence="2">
    <location>
        <begin position="20"/>
        <end position="72"/>
    </location>
</feature>
<evidence type="ECO:0000256" key="2">
    <source>
        <dbReference type="SAM" id="MobiDB-lite"/>
    </source>
</evidence>
<gene>
    <name evidence="3" type="ORF">UFOVP236_49</name>
</gene>
<reference evidence="3" key="1">
    <citation type="submission" date="2020-05" db="EMBL/GenBank/DDBJ databases">
        <authorList>
            <person name="Chiriac C."/>
            <person name="Salcher M."/>
            <person name="Ghai R."/>
            <person name="Kavagutti S V."/>
        </authorList>
    </citation>
    <scope>NUCLEOTIDE SEQUENCE</scope>
</reference>
<feature type="coiled-coil region" evidence="1">
    <location>
        <begin position="140"/>
        <end position="167"/>
    </location>
</feature>
<feature type="compositionally biased region" description="Polar residues" evidence="2">
    <location>
        <begin position="36"/>
        <end position="48"/>
    </location>
</feature>
<accession>A0A6J7WUA6</accession>